<dbReference type="PANTHER" id="PTHR34475">
    <property type="match status" value="1"/>
</dbReference>
<dbReference type="Proteomes" id="UP000581135">
    <property type="component" value="Unassembled WGS sequence"/>
</dbReference>
<proteinExistence type="predicted"/>
<dbReference type="InterPro" id="IPR010982">
    <property type="entry name" value="Lambda_DNA-bd_dom_sf"/>
</dbReference>
<organism evidence="4 5">
    <name type="scientific">Limibacillus halophilus</name>
    <dbReference type="NCBI Taxonomy" id="1579333"/>
    <lineage>
        <taxon>Bacteria</taxon>
        <taxon>Pseudomonadati</taxon>
        <taxon>Pseudomonadota</taxon>
        <taxon>Alphaproteobacteria</taxon>
        <taxon>Rhodospirillales</taxon>
        <taxon>Rhodovibrionaceae</taxon>
        <taxon>Limibacillus</taxon>
    </lineage>
</organism>
<dbReference type="GO" id="GO:0003677">
    <property type="term" value="F:DNA binding"/>
    <property type="evidence" value="ECO:0007669"/>
    <property type="project" value="InterPro"/>
</dbReference>
<evidence type="ECO:0000256" key="2">
    <source>
        <dbReference type="SAM" id="Phobius"/>
    </source>
</evidence>
<dbReference type="Pfam" id="PF13464">
    <property type="entry name" value="RodZ_C"/>
    <property type="match status" value="1"/>
</dbReference>
<dbReference type="EMBL" id="JACHXA010000008">
    <property type="protein sequence ID" value="MBB3066324.1"/>
    <property type="molecule type" value="Genomic_DNA"/>
</dbReference>
<dbReference type="Pfam" id="PF13413">
    <property type="entry name" value="HTH_25"/>
    <property type="match status" value="1"/>
</dbReference>
<keyword evidence="2" id="KW-0472">Membrane</keyword>
<dbReference type="InterPro" id="IPR050400">
    <property type="entry name" value="Bact_Cytoskel_RodZ"/>
</dbReference>
<keyword evidence="2" id="KW-1133">Transmembrane helix</keyword>
<protein>
    <submittedName>
        <fullName evidence="4">Cytoskeleton protein RodZ</fullName>
    </submittedName>
</protein>
<dbReference type="AlphaFoldDB" id="A0A839SXF7"/>
<dbReference type="PANTHER" id="PTHR34475:SF1">
    <property type="entry name" value="CYTOSKELETON PROTEIN RODZ"/>
    <property type="match status" value="1"/>
</dbReference>
<dbReference type="Gene3D" id="1.10.260.40">
    <property type="entry name" value="lambda repressor-like DNA-binding domains"/>
    <property type="match status" value="1"/>
</dbReference>
<name>A0A839SXF7_9PROT</name>
<keyword evidence="2" id="KW-0812">Transmembrane</keyword>
<evidence type="ECO:0000313" key="5">
    <source>
        <dbReference type="Proteomes" id="UP000581135"/>
    </source>
</evidence>
<dbReference type="InterPro" id="IPR025194">
    <property type="entry name" value="RodZ-like_C"/>
</dbReference>
<evidence type="ECO:0000313" key="4">
    <source>
        <dbReference type="EMBL" id="MBB3066324.1"/>
    </source>
</evidence>
<feature type="transmembrane region" description="Helical" evidence="2">
    <location>
        <begin position="120"/>
        <end position="139"/>
    </location>
</feature>
<comment type="caution">
    <text evidence="4">The sequence shown here is derived from an EMBL/GenBank/DDBJ whole genome shotgun (WGS) entry which is preliminary data.</text>
</comment>
<feature type="compositionally biased region" description="Polar residues" evidence="1">
    <location>
        <begin position="169"/>
        <end position="180"/>
    </location>
</feature>
<reference evidence="4 5" key="1">
    <citation type="submission" date="2020-08" db="EMBL/GenBank/DDBJ databases">
        <title>Genomic Encyclopedia of Type Strains, Phase III (KMG-III): the genomes of soil and plant-associated and newly described type strains.</title>
        <authorList>
            <person name="Whitman W."/>
        </authorList>
    </citation>
    <scope>NUCLEOTIDE SEQUENCE [LARGE SCALE GENOMIC DNA]</scope>
    <source>
        <strain evidence="4 5">CECT 8803</strain>
    </source>
</reference>
<sequence length="379" mass="40816">MSNLDDEFEQHQLDDEALPEVRPTVGRLLRETRESYELDQQDVAGALRIRSVYVAAMEEGRYDDLPGEAYAIGFVRTYADYLRLDSAEVVKRFKAEFAGLERRSLRFPTPPREGHIPGGALILIALILIALGYGAWSYFGQEERSFADSVEAVPEELKPLVDPVPEVQSDPTVNTQSQSEMRVEPNAGPRLEQQPAAETAMTPEVPSLVEIPTPTELPEQAPQDALPAPAEQPAGGVTEETSAAGSALPLDQTSAPEPSSDVAVAPPPIPAQSLQNTTADSEGRTLGATDVASRVVLVASSDAWVQIREADGSLLMTRILQAGDRYRVPDRPGLLLDVGNAGGVTVELDGATLSPLGDLGRVLRKISLDPEALRNRLAQ</sequence>
<evidence type="ECO:0000256" key="1">
    <source>
        <dbReference type="SAM" id="MobiDB-lite"/>
    </source>
</evidence>
<feature type="region of interest" description="Disordered" evidence="1">
    <location>
        <begin position="159"/>
        <end position="282"/>
    </location>
</feature>
<accession>A0A839SXF7</accession>
<evidence type="ECO:0000259" key="3">
    <source>
        <dbReference type="Pfam" id="PF13464"/>
    </source>
</evidence>
<keyword evidence="5" id="KW-1185">Reference proteome</keyword>
<gene>
    <name evidence="4" type="ORF">FHR98_002630</name>
</gene>
<feature type="domain" description="Cytoskeleton protein RodZ-like C-terminal" evidence="3">
    <location>
        <begin position="296"/>
        <end position="362"/>
    </location>
</feature>
<dbReference type="RefSeq" id="WP_183417148.1">
    <property type="nucleotide sequence ID" value="NZ_JACHXA010000008.1"/>
</dbReference>